<accession>A0A914BUU4</accession>
<dbReference type="Pfam" id="PF03096">
    <property type="entry name" value="Ndr"/>
    <property type="match status" value="1"/>
</dbReference>
<proteinExistence type="inferred from homology"/>
<comment type="similarity">
    <text evidence="1">Belongs to the NDRG family.</text>
</comment>
<dbReference type="InterPro" id="IPR029058">
    <property type="entry name" value="AB_hydrolase_fold"/>
</dbReference>
<evidence type="ECO:0000313" key="2">
    <source>
        <dbReference type="Proteomes" id="UP000887540"/>
    </source>
</evidence>
<dbReference type="Proteomes" id="UP000887540">
    <property type="component" value="Unplaced"/>
</dbReference>
<dbReference type="AlphaFoldDB" id="A0A914BUU4"/>
<dbReference type="SUPFAM" id="SSF53474">
    <property type="entry name" value="alpha/beta-Hydrolases"/>
    <property type="match status" value="1"/>
</dbReference>
<dbReference type="InterPro" id="IPR004142">
    <property type="entry name" value="NDRG"/>
</dbReference>
<dbReference type="WBParaSite" id="ACRNAN_Path_104.g378.t1">
    <property type="protein sequence ID" value="ACRNAN_Path_104.g378.t1"/>
    <property type="gene ID" value="ACRNAN_Path_104.g378"/>
</dbReference>
<protein>
    <submittedName>
        <fullName evidence="3">Uncharacterized protein</fullName>
    </submittedName>
</protein>
<evidence type="ECO:0000313" key="3">
    <source>
        <dbReference type="WBParaSite" id="ACRNAN_Path_104.g378.t1"/>
    </source>
</evidence>
<reference evidence="3" key="1">
    <citation type="submission" date="2022-11" db="UniProtKB">
        <authorList>
            <consortium name="WormBaseParasite"/>
        </authorList>
    </citation>
    <scope>IDENTIFICATION</scope>
</reference>
<organism evidence="2 3">
    <name type="scientific">Acrobeloides nanus</name>
    <dbReference type="NCBI Taxonomy" id="290746"/>
    <lineage>
        <taxon>Eukaryota</taxon>
        <taxon>Metazoa</taxon>
        <taxon>Ecdysozoa</taxon>
        <taxon>Nematoda</taxon>
        <taxon>Chromadorea</taxon>
        <taxon>Rhabditida</taxon>
        <taxon>Tylenchina</taxon>
        <taxon>Cephalobomorpha</taxon>
        <taxon>Cephaloboidea</taxon>
        <taxon>Cephalobidae</taxon>
        <taxon>Acrobeloides</taxon>
    </lineage>
</organism>
<name>A0A914BUU4_9BILA</name>
<keyword evidence="2" id="KW-1185">Reference proteome</keyword>
<sequence length="304" mass="34777">MAFKEENIAIPTSYGDILVHIYGNRAKHPLVTFHDVGLNAEDNFRNFFQFSTAPELTEEFCIYNINAPGQESEAAKLHIGYHYPTMDDLALMVDEIVTHLNLKCFIGLGYGAGAYIMLKYALKHPHKLDALILINSISNASTWYEWGKEKINVSELRHCGITPLVVDFLMWRNFGNHIEKDNPQLVKRYRDYFEELPNPTNLAAFLESYLNRKSIEFEPNPSKELMVLQIVGERIYSLTDANHIRHKFEPTKTELINIANCSGRVLDESPDKVTEAVMLFLQGVGFFPALNVHEIVQRKASENK</sequence>
<dbReference type="Gene3D" id="3.40.50.1820">
    <property type="entry name" value="alpha/beta hydrolase"/>
    <property type="match status" value="1"/>
</dbReference>
<dbReference type="PANTHER" id="PTHR11034">
    <property type="entry name" value="N-MYC DOWNSTREAM REGULATED"/>
    <property type="match status" value="1"/>
</dbReference>
<evidence type="ECO:0000256" key="1">
    <source>
        <dbReference type="ARBA" id="ARBA00005598"/>
    </source>
</evidence>